<dbReference type="Gene3D" id="3.30.70.270">
    <property type="match status" value="1"/>
</dbReference>
<dbReference type="GO" id="GO:0043709">
    <property type="term" value="P:cell adhesion involved in single-species biofilm formation"/>
    <property type="evidence" value="ECO:0007669"/>
    <property type="project" value="TreeGrafter"/>
</dbReference>
<dbReference type="SMART" id="SM00267">
    <property type="entry name" value="GGDEF"/>
    <property type="match status" value="1"/>
</dbReference>
<dbReference type="GO" id="GO:0052621">
    <property type="term" value="F:diguanylate cyclase activity"/>
    <property type="evidence" value="ECO:0007669"/>
    <property type="project" value="UniProtKB-EC"/>
</dbReference>
<evidence type="ECO:0000256" key="1">
    <source>
        <dbReference type="ARBA" id="ARBA00001946"/>
    </source>
</evidence>
<dbReference type="CDD" id="cd01949">
    <property type="entry name" value="GGDEF"/>
    <property type="match status" value="1"/>
</dbReference>
<dbReference type="PANTHER" id="PTHR45138">
    <property type="entry name" value="REGULATORY COMPONENTS OF SENSORY TRANSDUCTION SYSTEM"/>
    <property type="match status" value="1"/>
</dbReference>
<dbReference type="RefSeq" id="WP_062667766.1">
    <property type="nucleotide sequence ID" value="NZ_FIZX01000009.1"/>
</dbReference>
<feature type="domain" description="GGDEF" evidence="4">
    <location>
        <begin position="207"/>
        <end position="341"/>
    </location>
</feature>
<dbReference type="PANTHER" id="PTHR45138:SF2">
    <property type="entry name" value="DIGUANYLATE CYCLASE VDCA"/>
    <property type="match status" value="1"/>
</dbReference>
<dbReference type="OrthoDB" id="9812260at2"/>
<comment type="cofactor">
    <cofactor evidence="1">
        <name>Mg(2+)</name>
        <dbReference type="ChEBI" id="CHEBI:18420"/>
    </cofactor>
</comment>
<accession>A0A128FED3</accession>
<reference evidence="6" key="1">
    <citation type="submission" date="2016-02" db="EMBL/GenBank/DDBJ databases">
        <authorList>
            <person name="Rodrigo-Torres Lidia"/>
            <person name="Arahal R.David."/>
        </authorList>
    </citation>
    <scope>NUCLEOTIDE SEQUENCE [LARGE SCALE GENOMIC DNA]</scope>
    <source>
        <strain evidence="6">CECT 9029</strain>
    </source>
</reference>
<dbReference type="InterPro" id="IPR043128">
    <property type="entry name" value="Rev_trsase/Diguanyl_cyclase"/>
</dbReference>
<dbReference type="NCBIfam" id="TIGR00254">
    <property type="entry name" value="GGDEF"/>
    <property type="match status" value="1"/>
</dbReference>
<dbReference type="GO" id="GO:1902201">
    <property type="term" value="P:negative regulation of bacterial-type flagellum-dependent cell motility"/>
    <property type="evidence" value="ECO:0007669"/>
    <property type="project" value="TreeGrafter"/>
</dbReference>
<keyword evidence="5" id="KW-0808">Transferase</keyword>
<dbReference type="SUPFAM" id="SSF55073">
    <property type="entry name" value="Nucleotide cyclase"/>
    <property type="match status" value="1"/>
</dbReference>
<dbReference type="InterPro" id="IPR000160">
    <property type="entry name" value="GGDEF_dom"/>
</dbReference>
<dbReference type="FunFam" id="3.30.70.270:FF:000001">
    <property type="entry name" value="Diguanylate cyclase domain protein"/>
    <property type="match status" value="1"/>
</dbReference>
<sequence length="341" mass="38040">MSKEIFALSSGYLKKVVPLLMKYQVPATPPNYALWYTYVANADNELSKKIDESIKETGTLSPTLSEELYNTHVADEKVKDVDEFQRGLQALALEMGNTMEDTLKDTATFQNTLDKTFSQLARVGEEALSMEETVAVVRKAVKGSNELRQSTNFFKSQLADAQKEISRLKETLQQANDDALHDALTGIYNRRAFDTELETLAAKPPPKGFSLLLCDLDHFKSFNDTYGHLMGDQVLKLTAKRLSDYCRDGINAYRYGGEEFALLVPNRALSGGCRVAETIRATIDKLAIKDKKTGKKLDNISVSIGVAEYEKGESIRNLISRADAQLYEAKNLGRNRVMPVT</sequence>
<feature type="coiled-coil region" evidence="3">
    <location>
        <begin position="151"/>
        <end position="178"/>
    </location>
</feature>
<dbReference type="GO" id="GO:0005886">
    <property type="term" value="C:plasma membrane"/>
    <property type="evidence" value="ECO:0007669"/>
    <property type="project" value="TreeGrafter"/>
</dbReference>
<proteinExistence type="predicted"/>
<keyword evidence="5" id="KW-0548">Nucleotidyltransferase</keyword>
<organism evidence="5 6">
    <name type="scientific">Grimontia celer</name>
    <dbReference type="NCBI Taxonomy" id="1796497"/>
    <lineage>
        <taxon>Bacteria</taxon>
        <taxon>Pseudomonadati</taxon>
        <taxon>Pseudomonadota</taxon>
        <taxon>Gammaproteobacteria</taxon>
        <taxon>Vibrionales</taxon>
        <taxon>Vibrionaceae</taxon>
        <taxon>Grimontia</taxon>
    </lineage>
</organism>
<evidence type="ECO:0000259" key="4">
    <source>
        <dbReference type="PROSITE" id="PS50887"/>
    </source>
</evidence>
<dbReference type="PROSITE" id="PS50887">
    <property type="entry name" value="GGDEF"/>
    <property type="match status" value="1"/>
</dbReference>
<dbReference type="InterPro" id="IPR050469">
    <property type="entry name" value="Diguanylate_Cyclase"/>
</dbReference>
<dbReference type="AlphaFoldDB" id="A0A128FED3"/>
<dbReference type="Proteomes" id="UP000071641">
    <property type="component" value="Unassembled WGS sequence"/>
</dbReference>
<evidence type="ECO:0000256" key="3">
    <source>
        <dbReference type="SAM" id="Coils"/>
    </source>
</evidence>
<dbReference type="EC" id="2.7.7.65" evidence="2"/>
<dbReference type="InterPro" id="IPR029787">
    <property type="entry name" value="Nucleotide_cyclase"/>
</dbReference>
<evidence type="ECO:0000256" key="2">
    <source>
        <dbReference type="ARBA" id="ARBA00012528"/>
    </source>
</evidence>
<dbReference type="STRING" id="1796497.GCE9029_04846"/>
<dbReference type="Pfam" id="PF00990">
    <property type="entry name" value="GGDEF"/>
    <property type="match status" value="1"/>
</dbReference>
<keyword evidence="6" id="KW-1185">Reference proteome</keyword>
<evidence type="ECO:0000313" key="5">
    <source>
        <dbReference type="EMBL" id="CZF85163.1"/>
    </source>
</evidence>
<protein>
    <recommendedName>
        <fullName evidence="2">diguanylate cyclase</fullName>
        <ecNumber evidence="2">2.7.7.65</ecNumber>
    </recommendedName>
</protein>
<gene>
    <name evidence="5" type="primary">ydaM_7</name>
    <name evidence="5" type="ORF">GCE9029_04846</name>
</gene>
<evidence type="ECO:0000313" key="6">
    <source>
        <dbReference type="Proteomes" id="UP000071641"/>
    </source>
</evidence>
<keyword evidence="3" id="KW-0175">Coiled coil</keyword>
<name>A0A128FED3_9GAMM</name>
<dbReference type="EMBL" id="FIZX01000009">
    <property type="protein sequence ID" value="CZF85163.1"/>
    <property type="molecule type" value="Genomic_DNA"/>
</dbReference>